<keyword evidence="10" id="KW-1185">Reference proteome</keyword>
<evidence type="ECO:0000259" key="9">
    <source>
        <dbReference type="SMART" id="SM00701"/>
    </source>
</evidence>
<keyword evidence="7" id="KW-0472">Membrane</keyword>
<feature type="domain" description="Peptidoglycan recognition protein family" evidence="9">
    <location>
        <begin position="270"/>
        <end position="413"/>
    </location>
</feature>
<dbReference type="Pfam" id="PF01510">
    <property type="entry name" value="Amidase_2"/>
    <property type="match status" value="1"/>
</dbReference>
<dbReference type="SMART" id="SM00644">
    <property type="entry name" value="Ami_2"/>
    <property type="match status" value="1"/>
</dbReference>
<keyword evidence="4" id="KW-0391">Immunity</keyword>
<dbReference type="InterPro" id="IPR006619">
    <property type="entry name" value="PGRP_domain_met/bac"/>
</dbReference>
<dbReference type="GO" id="GO:0008745">
    <property type="term" value="F:N-acetylmuramoyl-L-alanine amidase activity"/>
    <property type="evidence" value="ECO:0007669"/>
    <property type="project" value="InterPro"/>
</dbReference>
<dbReference type="AlphaFoldDB" id="A0A7E5VRS7"/>
<dbReference type="RefSeq" id="XP_026730977.1">
    <property type="nucleotide sequence ID" value="XM_026875176.1"/>
</dbReference>
<feature type="domain" description="N-acetylmuramoyl-L-alanine amidase" evidence="8">
    <location>
        <begin position="284"/>
        <end position="419"/>
    </location>
</feature>
<dbReference type="InterPro" id="IPR015510">
    <property type="entry name" value="PGRP"/>
</dbReference>
<dbReference type="GO" id="GO:0008270">
    <property type="term" value="F:zinc ion binding"/>
    <property type="evidence" value="ECO:0007669"/>
    <property type="project" value="InterPro"/>
</dbReference>
<evidence type="ECO:0000313" key="10">
    <source>
        <dbReference type="Proteomes" id="UP000322000"/>
    </source>
</evidence>
<dbReference type="KEGG" id="tnl:113496077"/>
<dbReference type="OrthoDB" id="10001926at2759"/>
<organism evidence="10 11">
    <name type="scientific">Trichoplusia ni</name>
    <name type="common">Cabbage looper</name>
    <dbReference type="NCBI Taxonomy" id="7111"/>
    <lineage>
        <taxon>Eukaryota</taxon>
        <taxon>Metazoa</taxon>
        <taxon>Ecdysozoa</taxon>
        <taxon>Arthropoda</taxon>
        <taxon>Hexapoda</taxon>
        <taxon>Insecta</taxon>
        <taxon>Pterygota</taxon>
        <taxon>Neoptera</taxon>
        <taxon>Endopterygota</taxon>
        <taxon>Lepidoptera</taxon>
        <taxon>Glossata</taxon>
        <taxon>Ditrysia</taxon>
        <taxon>Noctuoidea</taxon>
        <taxon>Noctuidae</taxon>
        <taxon>Plusiinae</taxon>
        <taxon>Trichoplusia</taxon>
    </lineage>
</organism>
<dbReference type="GO" id="GO:0045087">
    <property type="term" value="P:innate immune response"/>
    <property type="evidence" value="ECO:0007669"/>
    <property type="project" value="UniProtKB-KW"/>
</dbReference>
<dbReference type="InterPro" id="IPR002502">
    <property type="entry name" value="Amidase_domain"/>
</dbReference>
<keyword evidence="7" id="KW-1133">Transmembrane helix</keyword>
<dbReference type="Gene3D" id="3.40.80.10">
    <property type="entry name" value="Peptidoglycan recognition protein-like"/>
    <property type="match status" value="1"/>
</dbReference>
<evidence type="ECO:0000256" key="3">
    <source>
        <dbReference type="ARBA" id="ARBA00022588"/>
    </source>
</evidence>
<dbReference type="PANTHER" id="PTHR11022:SF41">
    <property type="entry name" value="PEPTIDOGLYCAN-RECOGNITION PROTEIN LC-RELATED"/>
    <property type="match status" value="1"/>
</dbReference>
<name>A0A7E5VRS7_TRINI</name>
<keyword evidence="7" id="KW-0812">Transmembrane</keyword>
<dbReference type="CDD" id="cd06583">
    <property type="entry name" value="PGRP"/>
    <property type="match status" value="1"/>
</dbReference>
<evidence type="ECO:0000313" key="11">
    <source>
        <dbReference type="RefSeq" id="XP_026730977.1"/>
    </source>
</evidence>
<feature type="transmembrane region" description="Helical" evidence="7">
    <location>
        <begin position="199"/>
        <end position="221"/>
    </location>
</feature>
<dbReference type="SUPFAM" id="SSF55846">
    <property type="entry name" value="N-acetylmuramoyl-L-alanine amidase-like"/>
    <property type="match status" value="1"/>
</dbReference>
<accession>A0A7E5VRS7</accession>
<reference evidence="11" key="1">
    <citation type="submission" date="2025-08" db="UniProtKB">
        <authorList>
            <consortium name="RefSeq"/>
        </authorList>
    </citation>
    <scope>IDENTIFICATION</scope>
</reference>
<keyword evidence="3" id="KW-0399">Innate immunity</keyword>
<dbReference type="Proteomes" id="UP000322000">
    <property type="component" value="Chromosome 7"/>
</dbReference>
<comment type="similarity">
    <text evidence="1">Belongs to the N-acetylmuramoyl-L-alanine amidase 2 family.</text>
</comment>
<evidence type="ECO:0000256" key="5">
    <source>
        <dbReference type="ARBA" id="ARBA00069708"/>
    </source>
</evidence>
<evidence type="ECO:0000256" key="7">
    <source>
        <dbReference type="SAM" id="Phobius"/>
    </source>
</evidence>
<dbReference type="GeneID" id="113496077"/>
<dbReference type="SMART" id="SM00701">
    <property type="entry name" value="PGRP"/>
    <property type="match status" value="1"/>
</dbReference>
<dbReference type="InParanoid" id="A0A7E5VRS7"/>
<dbReference type="GO" id="GO:0009253">
    <property type="term" value="P:peptidoglycan catabolic process"/>
    <property type="evidence" value="ECO:0007669"/>
    <property type="project" value="InterPro"/>
</dbReference>
<evidence type="ECO:0000256" key="6">
    <source>
        <dbReference type="SAM" id="MobiDB-lite"/>
    </source>
</evidence>
<dbReference type="FunCoup" id="A0A7E5VRS7">
    <property type="interactions" value="58"/>
</dbReference>
<protein>
    <recommendedName>
        <fullName evidence="5">Peptidoglycan recognition protein</fullName>
    </recommendedName>
</protein>
<dbReference type="PANTHER" id="PTHR11022">
    <property type="entry name" value="PEPTIDOGLYCAN RECOGNITION PROTEIN"/>
    <property type="match status" value="1"/>
</dbReference>
<gene>
    <name evidence="11" type="primary">LOC113496077</name>
</gene>
<proteinExistence type="inferred from homology"/>
<dbReference type="InterPro" id="IPR036505">
    <property type="entry name" value="Amidase/PGRP_sf"/>
</dbReference>
<dbReference type="FunFam" id="3.40.80.10:FF:000001">
    <property type="entry name" value="Peptidoglycan recognition protein 1"/>
    <property type="match status" value="1"/>
</dbReference>
<feature type="region of interest" description="Disordered" evidence="6">
    <location>
        <begin position="102"/>
        <end position="127"/>
    </location>
</feature>
<comment type="subunit">
    <text evidence="2">Monomer.</text>
</comment>
<evidence type="ECO:0000256" key="2">
    <source>
        <dbReference type="ARBA" id="ARBA00011245"/>
    </source>
</evidence>
<feature type="transmembrane region" description="Helical" evidence="7">
    <location>
        <begin position="143"/>
        <end position="164"/>
    </location>
</feature>
<evidence type="ECO:0000256" key="4">
    <source>
        <dbReference type="ARBA" id="ARBA00022859"/>
    </source>
</evidence>
<evidence type="ECO:0000256" key="1">
    <source>
        <dbReference type="ARBA" id="ARBA00007553"/>
    </source>
</evidence>
<evidence type="ECO:0000259" key="8">
    <source>
        <dbReference type="SMART" id="SM00644"/>
    </source>
</evidence>
<sequence>MALKTESSYIDESIGLKVEGELGDFQIIEEVSDSDDADKTVNESSWAVDTVPSIPSSLVKPSSSPIGNVAVSNSENVVIGNNTYFNGPVIIKQVIQNVPGIDNPSYSKTEDEDDSEGKYHDGSQSNKKQTSIKKFQLRKWHKVTFSALCVLILGGIFAVLSIILSSNSQDDNSSSKLGEKDSSSVSNFTTVVGMLYKNINLIIITVILMPITCLLTFYTLLTLDDCGNNRTEIKQKRRKKVRDYDDIQDYDYSRKPVKKENPLLIAPDHLRIVPRTDWLAQPVEKQLNKIRQPVPWVIISHTATENCSTQSECILRVRLIQMFHIESRNWDDIGYNFLVAGDGSAYYGRGWDYIGSHTLGYNKYSIGISFIGTFNNDPPPKKQLDACIKLLKRGVEIGKLAKDYKLFIHRQLASTLSPGDKLCEIIKEWPHFVKNFTDISELIPNY</sequence>